<feature type="domain" description="HTH lysR-type" evidence="5">
    <location>
        <begin position="1"/>
        <end position="58"/>
    </location>
</feature>
<dbReference type="FunFam" id="1.10.10.10:FF:000001">
    <property type="entry name" value="LysR family transcriptional regulator"/>
    <property type="match status" value="1"/>
</dbReference>
<dbReference type="GO" id="GO:0003700">
    <property type="term" value="F:DNA-binding transcription factor activity"/>
    <property type="evidence" value="ECO:0007669"/>
    <property type="project" value="InterPro"/>
</dbReference>
<dbReference type="PROSITE" id="PS50931">
    <property type="entry name" value="HTH_LYSR"/>
    <property type="match status" value="1"/>
</dbReference>
<keyword evidence="2" id="KW-0805">Transcription regulation</keyword>
<dbReference type="EMBL" id="JAUOPG010000001">
    <property type="protein sequence ID" value="MDO6452403.1"/>
    <property type="molecule type" value="Genomic_DNA"/>
</dbReference>
<keyword evidence="3" id="KW-0238">DNA-binding</keyword>
<evidence type="ECO:0000256" key="1">
    <source>
        <dbReference type="ARBA" id="ARBA00009437"/>
    </source>
</evidence>
<gene>
    <name evidence="6" type="ORF">Q4490_02390</name>
</gene>
<accession>A0AAW7XGA5</accession>
<dbReference type="SUPFAM" id="SSF46785">
    <property type="entry name" value="Winged helix' DNA-binding domain"/>
    <property type="match status" value="1"/>
</dbReference>
<dbReference type="RefSeq" id="WP_290035590.1">
    <property type="nucleotide sequence ID" value="NZ_JAUOPG010000001.1"/>
</dbReference>
<proteinExistence type="inferred from homology"/>
<dbReference type="InterPro" id="IPR036388">
    <property type="entry name" value="WH-like_DNA-bd_sf"/>
</dbReference>
<evidence type="ECO:0000313" key="7">
    <source>
        <dbReference type="Proteomes" id="UP001169862"/>
    </source>
</evidence>
<evidence type="ECO:0000256" key="4">
    <source>
        <dbReference type="ARBA" id="ARBA00023163"/>
    </source>
</evidence>
<comment type="caution">
    <text evidence="6">The sequence shown here is derived from an EMBL/GenBank/DDBJ whole genome shotgun (WGS) entry which is preliminary data.</text>
</comment>
<dbReference type="GO" id="GO:0003677">
    <property type="term" value="F:DNA binding"/>
    <property type="evidence" value="ECO:0007669"/>
    <property type="project" value="UniProtKB-KW"/>
</dbReference>
<dbReference type="CDD" id="cd05466">
    <property type="entry name" value="PBP2_LTTR_substrate"/>
    <property type="match status" value="1"/>
</dbReference>
<dbReference type="InterPro" id="IPR000847">
    <property type="entry name" value="LysR_HTH_N"/>
</dbReference>
<dbReference type="AlphaFoldDB" id="A0AAW7XGA5"/>
<comment type="similarity">
    <text evidence="1">Belongs to the LysR transcriptional regulatory family.</text>
</comment>
<keyword evidence="4" id="KW-0804">Transcription</keyword>
<name>A0AAW7XGA5_9GAMM</name>
<evidence type="ECO:0000256" key="3">
    <source>
        <dbReference type="ARBA" id="ARBA00023125"/>
    </source>
</evidence>
<dbReference type="Gene3D" id="1.10.10.10">
    <property type="entry name" value="Winged helix-like DNA-binding domain superfamily/Winged helix DNA-binding domain"/>
    <property type="match status" value="1"/>
</dbReference>
<dbReference type="Pfam" id="PF03466">
    <property type="entry name" value="LysR_substrate"/>
    <property type="match status" value="1"/>
</dbReference>
<organism evidence="6 7">
    <name type="scientific">Neptunomonas phycophila</name>
    <dbReference type="NCBI Taxonomy" id="1572645"/>
    <lineage>
        <taxon>Bacteria</taxon>
        <taxon>Pseudomonadati</taxon>
        <taxon>Pseudomonadota</taxon>
        <taxon>Gammaproteobacteria</taxon>
        <taxon>Oceanospirillales</taxon>
        <taxon>Oceanospirillaceae</taxon>
        <taxon>Neptunomonas</taxon>
    </lineage>
</organism>
<dbReference type="Pfam" id="PF00126">
    <property type="entry name" value="HTH_1"/>
    <property type="match status" value="1"/>
</dbReference>
<evidence type="ECO:0000259" key="5">
    <source>
        <dbReference type="PROSITE" id="PS50931"/>
    </source>
</evidence>
<protein>
    <submittedName>
        <fullName evidence="6">LysR family transcriptional regulator</fullName>
    </submittedName>
</protein>
<reference evidence="6" key="1">
    <citation type="submission" date="2023-07" db="EMBL/GenBank/DDBJ databases">
        <title>Genome content predicts the carbon catabolic preferences of heterotrophic bacteria.</title>
        <authorList>
            <person name="Gralka M."/>
        </authorList>
    </citation>
    <scope>NUCLEOTIDE SEQUENCE</scope>
    <source>
        <strain evidence="6">I2M16</strain>
    </source>
</reference>
<dbReference type="Proteomes" id="UP001169862">
    <property type="component" value="Unassembled WGS sequence"/>
</dbReference>
<sequence length="289" mass="32247">MDTHTLTAFLAVADTQSFSQAAEQLFITQSAVSKRIALLEEQLDQRLFDRIGRKVSLTEAGDALLPRAKNILNEIKDATRAMGNLSGEVSGILSLAASHHISLHRLPPILRSFTRRYPQVTLDLRFHESEIAYNGVQHGDLELALITLSPHPDPMICSYPIWEDRLQYVVAKDHPLAKQPQVSLSELTGHAAILPSESTFTHQIVADQFQRNDLALNVMMSTNYLDTIRMMVSIGLGWSLLPETMIDESLTILHPNAEPIVRELGYIYHRDRTLSNAASALVSMLTNTE</sequence>
<dbReference type="Gene3D" id="3.40.190.290">
    <property type="match status" value="1"/>
</dbReference>
<dbReference type="InterPro" id="IPR036390">
    <property type="entry name" value="WH_DNA-bd_sf"/>
</dbReference>
<dbReference type="PRINTS" id="PR00039">
    <property type="entry name" value="HTHLYSR"/>
</dbReference>
<evidence type="ECO:0000313" key="6">
    <source>
        <dbReference type="EMBL" id="MDO6452403.1"/>
    </source>
</evidence>
<evidence type="ECO:0000256" key="2">
    <source>
        <dbReference type="ARBA" id="ARBA00023015"/>
    </source>
</evidence>
<dbReference type="InterPro" id="IPR050950">
    <property type="entry name" value="HTH-type_LysR_regulators"/>
</dbReference>
<dbReference type="SUPFAM" id="SSF53850">
    <property type="entry name" value="Periplasmic binding protein-like II"/>
    <property type="match status" value="1"/>
</dbReference>
<dbReference type="GO" id="GO:0005829">
    <property type="term" value="C:cytosol"/>
    <property type="evidence" value="ECO:0007669"/>
    <property type="project" value="TreeGrafter"/>
</dbReference>
<dbReference type="PANTHER" id="PTHR30419:SF8">
    <property type="entry name" value="NITROGEN ASSIMILATION TRANSCRIPTIONAL ACTIVATOR-RELATED"/>
    <property type="match status" value="1"/>
</dbReference>
<dbReference type="PANTHER" id="PTHR30419">
    <property type="entry name" value="HTH-TYPE TRANSCRIPTIONAL REGULATOR YBHD"/>
    <property type="match status" value="1"/>
</dbReference>
<dbReference type="InterPro" id="IPR005119">
    <property type="entry name" value="LysR_subst-bd"/>
</dbReference>